<accession>A0ABR2RHP7</accession>
<proteinExistence type="predicted"/>
<evidence type="ECO:0000313" key="2">
    <source>
        <dbReference type="EMBL" id="KAK9012380.1"/>
    </source>
</evidence>
<dbReference type="InterPro" id="IPR053151">
    <property type="entry name" value="RNase_H-like"/>
</dbReference>
<dbReference type="Pfam" id="PF13456">
    <property type="entry name" value="RVT_3"/>
    <property type="match status" value="1"/>
</dbReference>
<keyword evidence="3" id="KW-1185">Reference proteome</keyword>
<organism evidence="2 3">
    <name type="scientific">Hibiscus sabdariffa</name>
    <name type="common">roselle</name>
    <dbReference type="NCBI Taxonomy" id="183260"/>
    <lineage>
        <taxon>Eukaryota</taxon>
        <taxon>Viridiplantae</taxon>
        <taxon>Streptophyta</taxon>
        <taxon>Embryophyta</taxon>
        <taxon>Tracheophyta</taxon>
        <taxon>Spermatophyta</taxon>
        <taxon>Magnoliopsida</taxon>
        <taxon>eudicotyledons</taxon>
        <taxon>Gunneridae</taxon>
        <taxon>Pentapetalae</taxon>
        <taxon>rosids</taxon>
        <taxon>malvids</taxon>
        <taxon>Malvales</taxon>
        <taxon>Malvaceae</taxon>
        <taxon>Malvoideae</taxon>
        <taxon>Hibiscus</taxon>
    </lineage>
</organism>
<sequence length="158" mass="17935">MAEEIVLHTLRDCTKSKEAWLHILIPEIRGVFFQQDLRSWLRCNLYSHVSLHGTDISWSVLFASLLCESPKQHHTPMQRIEHQEIWPWPPLGWICLNVDGAVSTNSSMGSTAELLTIYVGLKVAWGNGFEYVQVQSDCLEAVKLLQDLNLVCSTLSLT</sequence>
<evidence type="ECO:0000259" key="1">
    <source>
        <dbReference type="Pfam" id="PF13456"/>
    </source>
</evidence>
<dbReference type="Proteomes" id="UP001396334">
    <property type="component" value="Unassembled WGS sequence"/>
</dbReference>
<reference evidence="2 3" key="1">
    <citation type="journal article" date="2024" name="G3 (Bethesda)">
        <title>Genome assembly of Hibiscus sabdariffa L. provides insights into metabolisms of medicinal natural products.</title>
        <authorList>
            <person name="Kim T."/>
        </authorList>
    </citation>
    <scope>NUCLEOTIDE SEQUENCE [LARGE SCALE GENOMIC DNA]</scope>
    <source>
        <strain evidence="2">TK-2024</strain>
        <tissue evidence="2">Old leaves</tissue>
    </source>
</reference>
<dbReference type="PANTHER" id="PTHR47723">
    <property type="entry name" value="OS05G0353850 PROTEIN"/>
    <property type="match status" value="1"/>
</dbReference>
<feature type="domain" description="RNase H type-1" evidence="1">
    <location>
        <begin position="92"/>
        <end position="148"/>
    </location>
</feature>
<name>A0ABR2RHP7_9ROSI</name>
<dbReference type="InterPro" id="IPR002156">
    <property type="entry name" value="RNaseH_domain"/>
</dbReference>
<gene>
    <name evidence="2" type="ORF">V6N11_040435</name>
</gene>
<protein>
    <recommendedName>
        <fullName evidence="1">RNase H type-1 domain-containing protein</fullName>
    </recommendedName>
</protein>
<dbReference type="PANTHER" id="PTHR47723:SF19">
    <property type="entry name" value="POLYNUCLEOTIDYL TRANSFERASE, RIBONUCLEASE H-LIKE SUPERFAMILY PROTEIN"/>
    <property type="match status" value="1"/>
</dbReference>
<dbReference type="InterPro" id="IPR012337">
    <property type="entry name" value="RNaseH-like_sf"/>
</dbReference>
<dbReference type="SUPFAM" id="SSF53098">
    <property type="entry name" value="Ribonuclease H-like"/>
    <property type="match status" value="1"/>
</dbReference>
<comment type="caution">
    <text evidence="2">The sequence shown here is derived from an EMBL/GenBank/DDBJ whole genome shotgun (WGS) entry which is preliminary data.</text>
</comment>
<evidence type="ECO:0000313" key="3">
    <source>
        <dbReference type="Proteomes" id="UP001396334"/>
    </source>
</evidence>
<dbReference type="EMBL" id="JBBPBN010000022">
    <property type="protein sequence ID" value="KAK9012380.1"/>
    <property type="molecule type" value="Genomic_DNA"/>
</dbReference>